<dbReference type="Proteomes" id="UP000000822">
    <property type="component" value="Chromosome"/>
</dbReference>
<dbReference type="PANTHER" id="PTHR45138:SF9">
    <property type="entry name" value="DIGUANYLATE CYCLASE DGCM-RELATED"/>
    <property type="match status" value="1"/>
</dbReference>
<dbReference type="PANTHER" id="PTHR45138">
    <property type="entry name" value="REGULATORY COMPONENTS OF SENSORY TRANSDUCTION SYSTEM"/>
    <property type="match status" value="1"/>
</dbReference>
<dbReference type="Gene3D" id="3.30.70.270">
    <property type="match status" value="1"/>
</dbReference>
<protein>
    <recommendedName>
        <fullName evidence="2">GGDEF domain-containing protein</fullName>
    </recommendedName>
</protein>
<dbReference type="HOGENOM" id="CLU_663350_0_0_9"/>
<dbReference type="GO" id="GO:0005886">
    <property type="term" value="C:plasma membrane"/>
    <property type="evidence" value="ECO:0007669"/>
    <property type="project" value="TreeGrafter"/>
</dbReference>
<dbReference type="NCBIfam" id="TIGR00254">
    <property type="entry name" value="GGDEF"/>
    <property type="match status" value="1"/>
</dbReference>
<dbReference type="InterPro" id="IPR050469">
    <property type="entry name" value="Diguanylate_Cyclase"/>
</dbReference>
<dbReference type="SMART" id="SM00267">
    <property type="entry name" value="GGDEF"/>
    <property type="match status" value="1"/>
</dbReference>
<dbReference type="KEGG" id="oih:OB3095"/>
<feature type="transmembrane region" description="Helical" evidence="1">
    <location>
        <begin position="140"/>
        <end position="166"/>
    </location>
</feature>
<gene>
    <name evidence="3" type="ordered locus">OB3095</name>
</gene>
<evidence type="ECO:0000256" key="1">
    <source>
        <dbReference type="SAM" id="Phobius"/>
    </source>
</evidence>
<reference evidence="3 4" key="1">
    <citation type="journal article" date="2001" name="FEMS Microbiol. Lett.">
        <title>Oceanobacillus iheyensis gen. nov., sp. nov., a deep-sea extremely halotolerant and alkaliphilic species isolated from a depth of 1050 m on the Iheya Ridge.</title>
        <authorList>
            <person name="Lu J."/>
            <person name="Nogi Y."/>
            <person name="Takami H."/>
        </authorList>
    </citation>
    <scope>NUCLEOTIDE SEQUENCE [LARGE SCALE GENOMIC DNA]</scope>
    <source>
        <strain evidence="4">DSM 14371 / CIP 107618 / JCM 11309 / KCTC 3954 / HTE831</strain>
    </source>
</reference>
<keyword evidence="1" id="KW-0812">Transmembrane</keyword>
<sequence>MYRLRLFILFIFASAITVAFLSGPINVSISTYLPVFGVYFLFTALYSNLKTIVRTGNVNVDYSISYNLSLVLYTGPLGLFIFEVFSRFYVYVIRKKNGTADEDEFLHTFYNIGGPTLLNVIGYFCFFSIYPYVEHHTFGIWLLLIPIVIIIDFLSSLLLLTIFHFAGNINTGQDAWAFIKGKSILDTLKGAISNGLLFLFLTEQHWEAIIGLFILNYLVSRSAVLQSRTLQHKIERDRFEQMAYTDFLTKLHNRTYMNKIMNELNESEQLVGIVVTDIDTFKRINDTFNHNVGDKVIQHFANHIKSKLNEHDYLFRSGGEEFTIILTNRTYEQCQELVLLLKEEVAQTSAQAEYRGDTIHVDYTATFGLNYYDCGEKSDIRKAYIQADELLIKAKNNGKNKVYIVNSTRTNTQEDLDIIE</sequence>
<dbReference type="PROSITE" id="PS50887">
    <property type="entry name" value="GGDEF"/>
    <property type="match status" value="1"/>
</dbReference>
<dbReference type="InterPro" id="IPR000160">
    <property type="entry name" value="GGDEF_dom"/>
</dbReference>
<feature type="transmembrane region" description="Helical" evidence="1">
    <location>
        <begin position="31"/>
        <end position="49"/>
    </location>
</feature>
<dbReference type="InterPro" id="IPR029787">
    <property type="entry name" value="Nucleotide_cyclase"/>
</dbReference>
<dbReference type="SUPFAM" id="SSF55073">
    <property type="entry name" value="Nucleotide cyclase"/>
    <property type="match status" value="1"/>
</dbReference>
<dbReference type="RefSeq" id="WP_011067492.1">
    <property type="nucleotide sequence ID" value="NC_004193.1"/>
</dbReference>
<dbReference type="PhylomeDB" id="Q8ELW9"/>
<feature type="transmembrane region" description="Helical" evidence="1">
    <location>
        <begin position="70"/>
        <end position="92"/>
    </location>
</feature>
<dbReference type="OrthoDB" id="9759607at2"/>
<proteinExistence type="predicted"/>
<dbReference type="GO" id="GO:0052621">
    <property type="term" value="F:diguanylate cyclase activity"/>
    <property type="evidence" value="ECO:0007669"/>
    <property type="project" value="TreeGrafter"/>
</dbReference>
<dbReference type="CDD" id="cd01949">
    <property type="entry name" value="GGDEF"/>
    <property type="match status" value="1"/>
</dbReference>
<feature type="transmembrane region" description="Helical" evidence="1">
    <location>
        <begin position="112"/>
        <end position="133"/>
    </location>
</feature>
<reference evidence="3 4" key="2">
    <citation type="journal article" date="2002" name="Nucleic Acids Res.">
        <title>Genome sequence of Oceanobacillus iheyensis isolated from the Iheya Ridge and its unexpected adaptive capabilities to extreme environments.</title>
        <authorList>
            <person name="Takami H."/>
            <person name="Takaki Y."/>
            <person name="Uchiyama I."/>
        </authorList>
    </citation>
    <scope>NUCLEOTIDE SEQUENCE [LARGE SCALE GENOMIC DNA]</scope>
    <source>
        <strain evidence="4">DSM 14371 / CIP 107618 / JCM 11309 / KCTC 3954 / HTE831</strain>
    </source>
</reference>
<dbReference type="Pfam" id="PF00990">
    <property type="entry name" value="GGDEF"/>
    <property type="match status" value="1"/>
</dbReference>
<feature type="domain" description="GGDEF" evidence="2">
    <location>
        <begin position="269"/>
        <end position="407"/>
    </location>
</feature>
<dbReference type="AlphaFoldDB" id="Q8ELW9"/>
<keyword evidence="1" id="KW-1133">Transmembrane helix</keyword>
<keyword evidence="4" id="KW-1185">Reference proteome</keyword>
<organism evidence="3 4">
    <name type="scientific">Oceanobacillus iheyensis (strain DSM 14371 / CIP 107618 / JCM 11309 / KCTC 3954 / HTE831)</name>
    <dbReference type="NCBI Taxonomy" id="221109"/>
    <lineage>
        <taxon>Bacteria</taxon>
        <taxon>Bacillati</taxon>
        <taxon>Bacillota</taxon>
        <taxon>Bacilli</taxon>
        <taxon>Bacillales</taxon>
        <taxon>Bacillaceae</taxon>
        <taxon>Oceanobacillus</taxon>
    </lineage>
</organism>
<accession>Q8ELW9</accession>
<name>Q8ELW9_OCEIH</name>
<dbReference type="EMBL" id="BA000028">
    <property type="protein sequence ID" value="BAC15051.1"/>
    <property type="molecule type" value="Genomic_DNA"/>
</dbReference>
<dbReference type="STRING" id="221109.gene:10735347"/>
<evidence type="ECO:0000313" key="3">
    <source>
        <dbReference type="EMBL" id="BAC15051.1"/>
    </source>
</evidence>
<keyword evidence="1" id="KW-0472">Membrane</keyword>
<dbReference type="InterPro" id="IPR043128">
    <property type="entry name" value="Rev_trsase/Diguanyl_cyclase"/>
</dbReference>
<evidence type="ECO:0000259" key="2">
    <source>
        <dbReference type="PROSITE" id="PS50887"/>
    </source>
</evidence>
<dbReference type="eggNOG" id="COG3706">
    <property type="taxonomic scope" value="Bacteria"/>
</dbReference>
<evidence type="ECO:0000313" key="4">
    <source>
        <dbReference type="Proteomes" id="UP000000822"/>
    </source>
</evidence>
<dbReference type="GO" id="GO:0043709">
    <property type="term" value="P:cell adhesion involved in single-species biofilm formation"/>
    <property type="evidence" value="ECO:0007669"/>
    <property type="project" value="TreeGrafter"/>
</dbReference>
<dbReference type="GO" id="GO:1902201">
    <property type="term" value="P:negative regulation of bacterial-type flagellum-dependent cell motility"/>
    <property type="evidence" value="ECO:0007669"/>
    <property type="project" value="TreeGrafter"/>
</dbReference>